<dbReference type="STRING" id="29730.A0A0D2QLV6"/>
<protein>
    <recommendedName>
        <fullName evidence="4">Synechocystis YCF37</fullName>
    </recommendedName>
</protein>
<sequence>MASTISPPMFHALSVHGVHTSHRGRSVKVHVSKPSPVVSLSNRRQLLFFMTTTTALTVRERESNAEDIPLFGFRKKLKSAEEEAVEIVKEGLETAEKGLETAERGIFTVEKGLKTAEKKIETAEKEIESAVGFGALAQAGAVAVAEFLGVVVATSIVNGVLAAEAPKS</sequence>
<name>A0A0D2QLV6_GOSRA</name>
<dbReference type="PANTHER" id="PTHR36734">
    <property type="entry name" value="YCF37-LIKE PROTEIN"/>
    <property type="match status" value="1"/>
</dbReference>
<evidence type="ECO:0000313" key="3">
    <source>
        <dbReference type="Proteomes" id="UP000032304"/>
    </source>
</evidence>
<dbReference type="eggNOG" id="ENOG502S113">
    <property type="taxonomic scope" value="Eukaryota"/>
</dbReference>
<dbReference type="AlphaFoldDB" id="A0A0D2QLV6"/>
<organism evidence="2 3">
    <name type="scientific">Gossypium raimondii</name>
    <name type="common">Peruvian cotton</name>
    <name type="synonym">Gossypium klotzschianum subsp. raimondii</name>
    <dbReference type="NCBI Taxonomy" id="29730"/>
    <lineage>
        <taxon>Eukaryota</taxon>
        <taxon>Viridiplantae</taxon>
        <taxon>Streptophyta</taxon>
        <taxon>Embryophyta</taxon>
        <taxon>Tracheophyta</taxon>
        <taxon>Spermatophyta</taxon>
        <taxon>Magnoliopsida</taxon>
        <taxon>eudicotyledons</taxon>
        <taxon>Gunneridae</taxon>
        <taxon>Pentapetalae</taxon>
        <taxon>rosids</taxon>
        <taxon>malvids</taxon>
        <taxon>Malvales</taxon>
        <taxon>Malvaceae</taxon>
        <taxon>Malvoideae</taxon>
        <taxon>Gossypium</taxon>
    </lineage>
</organism>
<evidence type="ECO:0000256" key="1">
    <source>
        <dbReference type="SAM" id="Coils"/>
    </source>
</evidence>
<evidence type="ECO:0000313" key="2">
    <source>
        <dbReference type="EMBL" id="KJB40228.1"/>
    </source>
</evidence>
<accession>A0A0D2QLV6</accession>
<dbReference type="Gramene" id="KJB40228">
    <property type="protein sequence ID" value="KJB40228"/>
    <property type="gene ID" value="B456_007G052200"/>
</dbReference>
<dbReference type="GO" id="GO:0009534">
    <property type="term" value="C:chloroplast thylakoid"/>
    <property type="evidence" value="ECO:0007669"/>
    <property type="project" value="TreeGrafter"/>
</dbReference>
<proteinExistence type="predicted"/>
<dbReference type="OrthoDB" id="782330at2759"/>
<keyword evidence="3" id="KW-1185">Reference proteome</keyword>
<gene>
    <name evidence="2" type="ORF">B456_007G052200</name>
</gene>
<feature type="coiled-coil region" evidence="1">
    <location>
        <begin position="106"/>
        <end position="133"/>
    </location>
</feature>
<dbReference type="Proteomes" id="UP000032304">
    <property type="component" value="Chromosome 7"/>
</dbReference>
<dbReference type="KEGG" id="gra:105802208"/>
<keyword evidence="1" id="KW-0175">Coiled coil</keyword>
<reference evidence="2 3" key="1">
    <citation type="journal article" date="2012" name="Nature">
        <title>Repeated polyploidization of Gossypium genomes and the evolution of spinnable cotton fibres.</title>
        <authorList>
            <person name="Paterson A.H."/>
            <person name="Wendel J.F."/>
            <person name="Gundlach H."/>
            <person name="Guo H."/>
            <person name="Jenkins J."/>
            <person name="Jin D."/>
            <person name="Llewellyn D."/>
            <person name="Showmaker K.C."/>
            <person name="Shu S."/>
            <person name="Udall J."/>
            <person name="Yoo M.J."/>
            <person name="Byers R."/>
            <person name="Chen W."/>
            <person name="Doron-Faigenboim A."/>
            <person name="Duke M.V."/>
            <person name="Gong L."/>
            <person name="Grimwood J."/>
            <person name="Grover C."/>
            <person name="Grupp K."/>
            <person name="Hu G."/>
            <person name="Lee T.H."/>
            <person name="Li J."/>
            <person name="Lin L."/>
            <person name="Liu T."/>
            <person name="Marler B.S."/>
            <person name="Page J.T."/>
            <person name="Roberts A.W."/>
            <person name="Romanel E."/>
            <person name="Sanders W.S."/>
            <person name="Szadkowski E."/>
            <person name="Tan X."/>
            <person name="Tang H."/>
            <person name="Xu C."/>
            <person name="Wang J."/>
            <person name="Wang Z."/>
            <person name="Zhang D."/>
            <person name="Zhang L."/>
            <person name="Ashrafi H."/>
            <person name="Bedon F."/>
            <person name="Bowers J.E."/>
            <person name="Brubaker C.L."/>
            <person name="Chee P.W."/>
            <person name="Das S."/>
            <person name="Gingle A.R."/>
            <person name="Haigler C.H."/>
            <person name="Harker D."/>
            <person name="Hoffmann L.V."/>
            <person name="Hovav R."/>
            <person name="Jones D.C."/>
            <person name="Lemke C."/>
            <person name="Mansoor S."/>
            <person name="ur Rahman M."/>
            <person name="Rainville L.N."/>
            <person name="Rambani A."/>
            <person name="Reddy U.K."/>
            <person name="Rong J.K."/>
            <person name="Saranga Y."/>
            <person name="Scheffler B.E."/>
            <person name="Scheffler J.A."/>
            <person name="Stelly D.M."/>
            <person name="Triplett B.A."/>
            <person name="Van Deynze A."/>
            <person name="Vaslin M.F."/>
            <person name="Waghmare V.N."/>
            <person name="Walford S.A."/>
            <person name="Wright R.J."/>
            <person name="Zaki E.A."/>
            <person name="Zhang T."/>
            <person name="Dennis E.S."/>
            <person name="Mayer K.F."/>
            <person name="Peterson D.G."/>
            <person name="Rokhsar D.S."/>
            <person name="Wang X."/>
            <person name="Schmutz J."/>
        </authorList>
    </citation>
    <scope>NUCLEOTIDE SEQUENCE [LARGE SCALE GENOMIC DNA]</scope>
</reference>
<evidence type="ECO:0008006" key="4">
    <source>
        <dbReference type="Google" id="ProtNLM"/>
    </source>
</evidence>
<dbReference type="PANTHER" id="PTHR36734:SF1">
    <property type="entry name" value="OS02G0815300 PROTEIN"/>
    <property type="match status" value="1"/>
</dbReference>
<dbReference type="OMA" id="HCEHTSH"/>
<dbReference type="EMBL" id="CM001746">
    <property type="protein sequence ID" value="KJB40228.1"/>
    <property type="molecule type" value="Genomic_DNA"/>
</dbReference>